<evidence type="ECO:0000313" key="3">
    <source>
        <dbReference type="Proteomes" id="UP000785679"/>
    </source>
</evidence>
<keyword evidence="3" id="KW-1185">Reference proteome</keyword>
<name>A0A8J8NAW8_HALGN</name>
<evidence type="ECO:0000313" key="2">
    <source>
        <dbReference type="EMBL" id="TNV71517.1"/>
    </source>
</evidence>
<keyword evidence="1" id="KW-0812">Transmembrane</keyword>
<evidence type="ECO:0000256" key="1">
    <source>
        <dbReference type="SAM" id="Phobius"/>
    </source>
</evidence>
<sequence length="102" mass="12114">MKFKQNRSSVCLQLIELPQIYNLIIFSQLPALWLWLLRIMTQIIDIQNQLESKFLYDCLLSHLLIPLGSKFKFFSLQLTRFVLIKENSNLFQISDPRRALTL</sequence>
<comment type="caution">
    <text evidence="2">The sequence shown here is derived from an EMBL/GenBank/DDBJ whole genome shotgun (WGS) entry which is preliminary data.</text>
</comment>
<keyword evidence="1" id="KW-1133">Transmembrane helix</keyword>
<organism evidence="2 3">
    <name type="scientific">Halteria grandinella</name>
    <dbReference type="NCBI Taxonomy" id="5974"/>
    <lineage>
        <taxon>Eukaryota</taxon>
        <taxon>Sar</taxon>
        <taxon>Alveolata</taxon>
        <taxon>Ciliophora</taxon>
        <taxon>Intramacronucleata</taxon>
        <taxon>Spirotrichea</taxon>
        <taxon>Stichotrichia</taxon>
        <taxon>Sporadotrichida</taxon>
        <taxon>Halteriidae</taxon>
        <taxon>Halteria</taxon>
    </lineage>
</organism>
<feature type="transmembrane region" description="Helical" evidence="1">
    <location>
        <begin position="20"/>
        <end position="37"/>
    </location>
</feature>
<protein>
    <submittedName>
        <fullName evidence="2">Uncharacterized protein</fullName>
    </submittedName>
</protein>
<reference evidence="2" key="1">
    <citation type="submission" date="2019-06" db="EMBL/GenBank/DDBJ databases">
        <authorList>
            <person name="Zheng W."/>
        </authorList>
    </citation>
    <scope>NUCLEOTIDE SEQUENCE</scope>
    <source>
        <strain evidence="2">QDHG01</strain>
    </source>
</reference>
<keyword evidence="1" id="KW-0472">Membrane</keyword>
<dbReference type="Proteomes" id="UP000785679">
    <property type="component" value="Unassembled WGS sequence"/>
</dbReference>
<dbReference type="AlphaFoldDB" id="A0A8J8NAW8"/>
<gene>
    <name evidence="2" type="ORF">FGO68_gene8302</name>
</gene>
<accession>A0A8J8NAW8</accession>
<proteinExistence type="predicted"/>
<dbReference type="EMBL" id="RRYP01029763">
    <property type="protein sequence ID" value="TNV71517.1"/>
    <property type="molecule type" value="Genomic_DNA"/>
</dbReference>